<keyword evidence="1" id="KW-0479">Metal-binding</keyword>
<feature type="binding site" evidence="1">
    <location>
        <position position="204"/>
    </location>
    <ligand>
        <name>Zn(2+)</name>
        <dbReference type="ChEBI" id="CHEBI:29105"/>
        <note>catalytic</note>
    </ligand>
</feature>
<dbReference type="SUPFAM" id="SSF55486">
    <property type="entry name" value="Metalloproteases ('zincins'), catalytic domain"/>
    <property type="match status" value="1"/>
</dbReference>
<gene>
    <name evidence="4" type="ORF">SAMN06265376_103370</name>
</gene>
<dbReference type="PANTHER" id="PTHR10127:SF850">
    <property type="entry name" value="METALLOENDOPEPTIDASE"/>
    <property type="match status" value="1"/>
</dbReference>
<evidence type="ECO:0000256" key="2">
    <source>
        <dbReference type="SAM" id="SignalP"/>
    </source>
</evidence>
<dbReference type="Proteomes" id="UP000198379">
    <property type="component" value="Unassembled WGS sequence"/>
</dbReference>
<dbReference type="InterPro" id="IPR001506">
    <property type="entry name" value="Peptidase_M12A"/>
</dbReference>
<protein>
    <submittedName>
        <fullName evidence="4">Astacin (Peptidase family M12A)</fullName>
    </submittedName>
</protein>
<sequence>MKKIKLTKLMLSAIFSAGVLFMSCDSDNEILTEEGLDLEVTIGSPRHIETIGESIKAFYNGKSVTLFQIDEERYLYDGDIILNRNQFSLPGEPIDNRGTYNGLTWTNRIVYYSYARGRNKPNNATKNYWQGAMNAWENDLNFTFIEVNNNYNGDYIQVQSNRDGYAYSTSIGRAGGRQVISLDSRYFDTGSMIHEIGHAVGLEHEQKRPDAEQYIIINWNNIRPGSPTYQFEPCTGNCVGDGVFDFGSIMLYPSSGYSSEWVYDTSIPTMTKLDGSTWVSQRSNLSSGDIAAMNAMYN</sequence>
<dbReference type="RefSeq" id="WP_179218140.1">
    <property type="nucleotide sequence ID" value="NZ_BMEP01000001.1"/>
</dbReference>
<accession>A0A238ZPU5</accession>
<feature type="chain" id="PRO_5013325876" evidence="2">
    <location>
        <begin position="22"/>
        <end position="298"/>
    </location>
</feature>
<keyword evidence="5" id="KW-1185">Reference proteome</keyword>
<organism evidence="4 5">
    <name type="scientific">Dokdonia pacifica</name>
    <dbReference type="NCBI Taxonomy" id="1627892"/>
    <lineage>
        <taxon>Bacteria</taxon>
        <taxon>Pseudomonadati</taxon>
        <taxon>Bacteroidota</taxon>
        <taxon>Flavobacteriia</taxon>
        <taxon>Flavobacteriales</taxon>
        <taxon>Flavobacteriaceae</taxon>
        <taxon>Dokdonia</taxon>
    </lineage>
</organism>
<comment type="caution">
    <text evidence="1">Lacks conserved residue(s) required for the propagation of feature annotation.</text>
</comment>
<keyword evidence="1" id="KW-0482">Metalloprotease</keyword>
<dbReference type="AlphaFoldDB" id="A0A238ZPU5"/>
<dbReference type="InterPro" id="IPR006026">
    <property type="entry name" value="Peptidase_Metallo"/>
</dbReference>
<reference evidence="4 5" key="1">
    <citation type="submission" date="2017-06" db="EMBL/GenBank/DDBJ databases">
        <authorList>
            <person name="Kim H.J."/>
            <person name="Triplett B.A."/>
        </authorList>
    </citation>
    <scope>NUCLEOTIDE SEQUENCE [LARGE SCALE GENOMIC DNA]</scope>
    <source>
        <strain evidence="4 5">DSM 25597</strain>
    </source>
</reference>
<dbReference type="PANTHER" id="PTHR10127">
    <property type="entry name" value="DISCOIDIN, CUB, EGF, LAMININ , AND ZINC METALLOPROTEASE DOMAIN CONTAINING"/>
    <property type="match status" value="1"/>
</dbReference>
<evidence type="ECO:0000313" key="5">
    <source>
        <dbReference type="Proteomes" id="UP000198379"/>
    </source>
</evidence>
<dbReference type="PROSITE" id="PS51257">
    <property type="entry name" value="PROKAR_LIPOPROTEIN"/>
    <property type="match status" value="1"/>
</dbReference>
<evidence type="ECO:0000256" key="1">
    <source>
        <dbReference type="PROSITE-ProRule" id="PRU01211"/>
    </source>
</evidence>
<keyword evidence="2" id="KW-0732">Signal</keyword>
<evidence type="ECO:0000259" key="3">
    <source>
        <dbReference type="PROSITE" id="PS51864"/>
    </source>
</evidence>
<dbReference type="Pfam" id="PF01400">
    <property type="entry name" value="Astacin"/>
    <property type="match status" value="1"/>
</dbReference>
<feature type="signal peptide" evidence="2">
    <location>
        <begin position="1"/>
        <end position="21"/>
    </location>
</feature>
<name>A0A238ZPU5_9FLAO</name>
<dbReference type="PROSITE" id="PS51864">
    <property type="entry name" value="ASTACIN"/>
    <property type="match status" value="1"/>
</dbReference>
<dbReference type="InterPro" id="IPR024079">
    <property type="entry name" value="MetalloPept_cat_dom_sf"/>
</dbReference>
<dbReference type="SMART" id="SM00235">
    <property type="entry name" value="ZnMc"/>
    <property type="match status" value="1"/>
</dbReference>
<dbReference type="GO" id="GO:0008270">
    <property type="term" value="F:zinc ion binding"/>
    <property type="evidence" value="ECO:0007669"/>
    <property type="project" value="UniProtKB-UniRule"/>
</dbReference>
<feature type="binding site" evidence="1">
    <location>
        <position position="194"/>
    </location>
    <ligand>
        <name>Zn(2+)</name>
        <dbReference type="ChEBI" id="CHEBI:29105"/>
        <note>catalytic</note>
    </ligand>
</feature>
<feature type="domain" description="Peptidase M12A" evidence="3">
    <location>
        <begin position="96"/>
        <end position="298"/>
    </location>
</feature>
<dbReference type="GO" id="GO:0006508">
    <property type="term" value="P:proteolysis"/>
    <property type="evidence" value="ECO:0007669"/>
    <property type="project" value="UniProtKB-KW"/>
</dbReference>
<dbReference type="EMBL" id="FZNY01000003">
    <property type="protein sequence ID" value="SNR84683.1"/>
    <property type="molecule type" value="Genomic_DNA"/>
</dbReference>
<feature type="binding site" evidence="1">
    <location>
        <position position="198"/>
    </location>
    <ligand>
        <name>Zn(2+)</name>
        <dbReference type="ChEBI" id="CHEBI:29105"/>
        <note>catalytic</note>
    </ligand>
</feature>
<dbReference type="PRINTS" id="PR00480">
    <property type="entry name" value="ASTACIN"/>
</dbReference>
<dbReference type="Gene3D" id="3.40.390.10">
    <property type="entry name" value="Collagenase (Catalytic Domain)"/>
    <property type="match status" value="1"/>
</dbReference>
<feature type="active site" evidence="1">
    <location>
        <position position="195"/>
    </location>
</feature>
<proteinExistence type="predicted"/>
<evidence type="ECO:0000313" key="4">
    <source>
        <dbReference type="EMBL" id="SNR84683.1"/>
    </source>
</evidence>
<dbReference type="GO" id="GO:0004222">
    <property type="term" value="F:metalloendopeptidase activity"/>
    <property type="evidence" value="ECO:0007669"/>
    <property type="project" value="UniProtKB-UniRule"/>
</dbReference>
<keyword evidence="1" id="KW-0645">Protease</keyword>
<keyword evidence="1" id="KW-0378">Hydrolase</keyword>
<keyword evidence="1" id="KW-0862">Zinc</keyword>
<comment type="cofactor">
    <cofactor evidence="1">
        <name>Zn(2+)</name>
        <dbReference type="ChEBI" id="CHEBI:29105"/>
    </cofactor>
    <text evidence="1">Binds 1 zinc ion per subunit.</text>
</comment>